<dbReference type="PANTHER" id="PTHR10846">
    <property type="entry name" value="SODIUM/POTASSIUM/CALCIUM EXCHANGER"/>
    <property type="match status" value="1"/>
</dbReference>
<keyword evidence="2 5" id="KW-0812">Transmembrane</keyword>
<dbReference type="InterPro" id="IPR004481">
    <property type="entry name" value="K/Na/Ca-exchanger"/>
</dbReference>
<organism evidence="7 8">
    <name type="scientific">Entotheonella factor</name>
    <dbReference type="NCBI Taxonomy" id="1429438"/>
    <lineage>
        <taxon>Bacteria</taxon>
        <taxon>Pseudomonadati</taxon>
        <taxon>Nitrospinota/Tectimicrobiota group</taxon>
        <taxon>Candidatus Tectimicrobiota</taxon>
        <taxon>Candidatus Entotheonellia</taxon>
        <taxon>Candidatus Entotheonellales</taxon>
        <taxon>Candidatus Entotheonellaceae</taxon>
        <taxon>Candidatus Entotheonella</taxon>
    </lineage>
</organism>
<dbReference type="PATRIC" id="fig|1429438.4.peg.1669"/>
<dbReference type="EMBL" id="AZHW01000246">
    <property type="protein sequence ID" value="ETX01317.1"/>
    <property type="molecule type" value="Genomic_DNA"/>
</dbReference>
<dbReference type="InterPro" id="IPR004837">
    <property type="entry name" value="NaCa_Exmemb"/>
</dbReference>
<accession>W4LVD0</accession>
<comment type="subcellular location">
    <subcellularLocation>
        <location evidence="1">Membrane</location>
        <topology evidence="1">Multi-pass membrane protein</topology>
    </subcellularLocation>
</comment>
<keyword evidence="4 5" id="KW-0472">Membrane</keyword>
<feature type="transmembrane region" description="Helical" evidence="5">
    <location>
        <begin position="171"/>
        <end position="189"/>
    </location>
</feature>
<keyword evidence="3 5" id="KW-1133">Transmembrane helix</keyword>
<name>W4LVD0_ENTF1</name>
<evidence type="ECO:0000313" key="8">
    <source>
        <dbReference type="Proteomes" id="UP000019141"/>
    </source>
</evidence>
<gene>
    <name evidence="7" type="ORF">ETSY1_07810</name>
</gene>
<feature type="transmembrane region" description="Helical" evidence="5">
    <location>
        <begin position="272"/>
        <end position="291"/>
    </location>
</feature>
<feature type="domain" description="Sodium/calcium exchanger membrane region" evidence="6">
    <location>
        <begin position="3"/>
        <end position="142"/>
    </location>
</feature>
<evidence type="ECO:0000256" key="4">
    <source>
        <dbReference type="ARBA" id="ARBA00023136"/>
    </source>
</evidence>
<evidence type="ECO:0000256" key="3">
    <source>
        <dbReference type="ARBA" id="ARBA00022989"/>
    </source>
</evidence>
<comment type="caution">
    <text evidence="7">The sequence shown here is derived from an EMBL/GenBank/DDBJ whole genome shotgun (WGS) entry which is preliminary data.</text>
</comment>
<evidence type="ECO:0000259" key="6">
    <source>
        <dbReference type="Pfam" id="PF01699"/>
    </source>
</evidence>
<sequence length="347" mass="36171">MILLQFVLGLAVMILGAELLVRGAARLATALGLSPLVIGLTVVAYGTGAPELAISVQASLSGQATLSLGNVVGSNTFNVLLILGLSALITPLVVSQQLVRLDVPLMIVASLLLFVFALDGHLAQWEGACLCLGAVGYTVFSIVQSRKESEAIHAQYAEGIKVAQPETKPSWVIQIALIIVGLGCLVWGARWMVAAAVAMAEAFGLSELVIGLTIVAAGTSLPEVATSIAASIRGERDIAVGNVVGSNMFNILAVLGLAGLVAPSAIQIPPAALRFDIPVLIAVAIACLPIFFTGHVIARWEGALFLGYYLAYLLYVLLAATEHRALSIFSHIMLLFVLPLTGITLCV</sequence>
<dbReference type="GO" id="GO:0008273">
    <property type="term" value="F:calcium, potassium:sodium antiporter activity"/>
    <property type="evidence" value="ECO:0007669"/>
    <property type="project" value="TreeGrafter"/>
</dbReference>
<feature type="transmembrane region" description="Helical" evidence="5">
    <location>
        <begin position="209"/>
        <end position="232"/>
    </location>
</feature>
<feature type="domain" description="Sodium/calcium exchanger membrane region" evidence="6">
    <location>
        <begin position="175"/>
        <end position="317"/>
    </location>
</feature>
<reference evidence="7 8" key="1">
    <citation type="journal article" date="2014" name="Nature">
        <title>An environmental bacterial taxon with a large and distinct metabolic repertoire.</title>
        <authorList>
            <person name="Wilson M.C."/>
            <person name="Mori T."/>
            <person name="Ruckert C."/>
            <person name="Uria A.R."/>
            <person name="Helf M.J."/>
            <person name="Takada K."/>
            <person name="Gernert C."/>
            <person name="Steffens U.A."/>
            <person name="Heycke N."/>
            <person name="Schmitt S."/>
            <person name="Rinke C."/>
            <person name="Helfrich E.J."/>
            <person name="Brachmann A.O."/>
            <person name="Gurgui C."/>
            <person name="Wakimoto T."/>
            <person name="Kracht M."/>
            <person name="Crusemann M."/>
            <person name="Hentschel U."/>
            <person name="Abe I."/>
            <person name="Matsunaga S."/>
            <person name="Kalinowski J."/>
            <person name="Takeyama H."/>
            <person name="Piel J."/>
        </authorList>
    </citation>
    <scope>NUCLEOTIDE SEQUENCE [LARGE SCALE GENOMIC DNA]</scope>
    <source>
        <strain evidence="8">TSY1</strain>
    </source>
</reference>
<proteinExistence type="predicted"/>
<dbReference type="HOGENOM" id="CLU_007948_0_3_7"/>
<evidence type="ECO:0000256" key="1">
    <source>
        <dbReference type="ARBA" id="ARBA00004141"/>
    </source>
</evidence>
<feature type="transmembrane region" description="Helical" evidence="5">
    <location>
        <begin position="303"/>
        <end position="320"/>
    </location>
</feature>
<evidence type="ECO:0000256" key="2">
    <source>
        <dbReference type="ARBA" id="ARBA00022692"/>
    </source>
</evidence>
<evidence type="ECO:0000313" key="7">
    <source>
        <dbReference type="EMBL" id="ETX01317.1"/>
    </source>
</evidence>
<dbReference type="NCBIfam" id="TIGR00367">
    <property type="entry name" value="calcium/sodium antiporter"/>
    <property type="match status" value="1"/>
</dbReference>
<feature type="transmembrane region" description="Helical" evidence="5">
    <location>
        <begin position="124"/>
        <end position="143"/>
    </location>
</feature>
<protein>
    <submittedName>
        <fullName evidence="7">Sodium:calcium antiporter</fullName>
    </submittedName>
</protein>
<dbReference type="GO" id="GO:0005886">
    <property type="term" value="C:plasma membrane"/>
    <property type="evidence" value="ECO:0007669"/>
    <property type="project" value="TreeGrafter"/>
</dbReference>
<dbReference type="PANTHER" id="PTHR10846:SF8">
    <property type="entry name" value="INNER MEMBRANE PROTEIN YRBG"/>
    <property type="match status" value="1"/>
</dbReference>
<dbReference type="Proteomes" id="UP000019141">
    <property type="component" value="Unassembled WGS sequence"/>
</dbReference>
<dbReference type="InterPro" id="IPR044880">
    <property type="entry name" value="NCX_ion-bd_dom_sf"/>
</dbReference>
<dbReference type="Gene3D" id="1.20.1420.30">
    <property type="entry name" value="NCX, central ion-binding region"/>
    <property type="match status" value="2"/>
</dbReference>
<dbReference type="AlphaFoldDB" id="W4LVD0"/>
<feature type="transmembrane region" description="Helical" evidence="5">
    <location>
        <begin position="101"/>
        <end position="118"/>
    </location>
</feature>
<keyword evidence="8" id="KW-1185">Reference proteome</keyword>
<dbReference type="Pfam" id="PF01699">
    <property type="entry name" value="Na_Ca_ex"/>
    <property type="match status" value="2"/>
</dbReference>
<evidence type="ECO:0000256" key="5">
    <source>
        <dbReference type="SAM" id="Phobius"/>
    </source>
</evidence>
<dbReference type="GO" id="GO:0006874">
    <property type="term" value="P:intracellular calcium ion homeostasis"/>
    <property type="evidence" value="ECO:0007669"/>
    <property type="project" value="TreeGrafter"/>
</dbReference>
<dbReference type="GO" id="GO:0005262">
    <property type="term" value="F:calcium channel activity"/>
    <property type="evidence" value="ECO:0007669"/>
    <property type="project" value="TreeGrafter"/>
</dbReference>
<feature type="transmembrane region" description="Helical" evidence="5">
    <location>
        <begin position="76"/>
        <end position="94"/>
    </location>
</feature>
<feature type="transmembrane region" description="Helical" evidence="5">
    <location>
        <begin position="244"/>
        <end position="266"/>
    </location>
</feature>
<feature type="transmembrane region" description="Helical" evidence="5">
    <location>
        <begin position="326"/>
        <end position="346"/>
    </location>
</feature>